<dbReference type="GO" id="GO:0003677">
    <property type="term" value="F:DNA binding"/>
    <property type="evidence" value="ECO:0007669"/>
    <property type="project" value="UniProtKB-KW"/>
</dbReference>
<name>A0A2P1MXE5_9CAUD</name>
<dbReference type="InterPro" id="IPR001387">
    <property type="entry name" value="Cro/C1-type_HTH"/>
</dbReference>
<dbReference type="InterPro" id="IPR013430">
    <property type="entry name" value="Toxin_antidote_HigA"/>
</dbReference>
<dbReference type="KEGG" id="vg:64468842"/>
<dbReference type="Proteomes" id="UP000240398">
    <property type="component" value="Segment"/>
</dbReference>
<evidence type="ECO:0000256" key="1">
    <source>
        <dbReference type="ARBA" id="ARBA00023125"/>
    </source>
</evidence>
<accession>A0A2P1MXE5</accession>
<keyword evidence="4" id="KW-1185">Reference proteome</keyword>
<dbReference type="CDD" id="cd00093">
    <property type="entry name" value="HTH_XRE"/>
    <property type="match status" value="1"/>
</dbReference>
<dbReference type="EMBL" id="MH023293">
    <property type="protein sequence ID" value="AVP40247.1"/>
    <property type="molecule type" value="Genomic_DNA"/>
</dbReference>
<sequence length="103" mass="11490">MSIKNPMHPGEFLLEAFMKPFGIGVKKMADALGVSQSTVSRLINKKADLTADMAVRLSVVVGRSPESWLNMQNNYSLNRLTADNGRLLSSLKPIKFDFDYKVE</sequence>
<keyword evidence="1" id="KW-0238">DNA-binding</keyword>
<dbReference type="PROSITE" id="PS50943">
    <property type="entry name" value="HTH_CROC1"/>
    <property type="match status" value="1"/>
</dbReference>
<gene>
    <name evidence="3" type="primary">C1</name>
    <name evidence="3" type="ORF">vBEcoSSa179w3YLVW_00062</name>
</gene>
<dbReference type="InterPro" id="IPR010982">
    <property type="entry name" value="Lambda_DNA-bd_dom_sf"/>
</dbReference>
<dbReference type="NCBIfam" id="TIGR02607">
    <property type="entry name" value="antidote_HigA"/>
    <property type="match status" value="1"/>
</dbReference>
<evidence type="ECO:0000313" key="3">
    <source>
        <dbReference type="EMBL" id="AVP40247.1"/>
    </source>
</evidence>
<dbReference type="GeneID" id="64468842"/>
<organism evidence="3 4">
    <name type="scientific">Escherichia phage vB_EcoS Sa179lw</name>
    <dbReference type="NCBI Taxonomy" id="2126819"/>
    <lineage>
        <taxon>Viruses</taxon>
        <taxon>Duplodnaviria</taxon>
        <taxon>Heunggongvirae</taxon>
        <taxon>Uroviricota</taxon>
        <taxon>Caudoviricetes</taxon>
        <taxon>Buchananvirus</taxon>
        <taxon>Buchananvirus Sa179lw</taxon>
    </lineage>
</organism>
<reference evidence="4" key="1">
    <citation type="submission" date="2018-03" db="EMBL/GenBank/DDBJ databases">
        <title>Complete Genome Sequence of Escherichia coli Phage Sa179w3YLVW Isolated from Surface Water in a Produce-Growing Area in Northern California.</title>
        <authorList>
            <person name="Liao Y.-T."/>
            <person name="Liu F."/>
            <person name="Sun X."/>
            <person name="Li R.W."/>
            <person name="Wu V.C.H."/>
        </authorList>
    </citation>
    <scope>NUCLEOTIDE SEQUENCE [LARGE SCALE GENOMIC DNA]</scope>
</reference>
<evidence type="ECO:0000259" key="2">
    <source>
        <dbReference type="PROSITE" id="PS50943"/>
    </source>
</evidence>
<dbReference type="Pfam" id="PF01381">
    <property type="entry name" value="HTH_3"/>
    <property type="match status" value="1"/>
</dbReference>
<dbReference type="RefSeq" id="YP_010053186.1">
    <property type="nucleotide sequence ID" value="NC_054637.1"/>
</dbReference>
<dbReference type="SUPFAM" id="SSF47413">
    <property type="entry name" value="lambda repressor-like DNA-binding domains"/>
    <property type="match status" value="1"/>
</dbReference>
<dbReference type="SMART" id="SM00530">
    <property type="entry name" value="HTH_XRE"/>
    <property type="match status" value="1"/>
</dbReference>
<evidence type="ECO:0000313" key="4">
    <source>
        <dbReference type="Proteomes" id="UP000240398"/>
    </source>
</evidence>
<dbReference type="Gene3D" id="1.10.260.40">
    <property type="entry name" value="lambda repressor-like DNA-binding domains"/>
    <property type="match status" value="1"/>
</dbReference>
<feature type="domain" description="HTH cro/C1-type" evidence="2">
    <location>
        <begin position="14"/>
        <end position="68"/>
    </location>
</feature>
<dbReference type="PANTHER" id="PTHR36924:SF1">
    <property type="entry name" value="ANTITOXIN HIGA-1"/>
    <property type="match status" value="1"/>
</dbReference>
<protein>
    <submittedName>
        <fullName evidence="3">Transcriptional activator protein C1</fullName>
    </submittedName>
</protein>
<dbReference type="PANTHER" id="PTHR36924">
    <property type="entry name" value="ANTITOXIN HIGA-1"/>
    <property type="match status" value="1"/>
</dbReference>
<proteinExistence type="predicted"/>